<gene>
    <name evidence="4" type="ORF">A3E44_04985</name>
</gene>
<protein>
    <recommendedName>
        <fullName evidence="3">LytR/CpsA/Psr regulator C-terminal domain-containing protein</fullName>
    </recommendedName>
</protein>
<evidence type="ECO:0000313" key="4">
    <source>
        <dbReference type="EMBL" id="OGM55414.1"/>
    </source>
</evidence>
<keyword evidence="2" id="KW-0472">Membrane</keyword>
<dbReference type="Pfam" id="PF13399">
    <property type="entry name" value="LytR_C"/>
    <property type="match status" value="1"/>
</dbReference>
<name>A0A1F8AUI4_9BACT</name>
<evidence type="ECO:0000259" key="3">
    <source>
        <dbReference type="Pfam" id="PF13399"/>
    </source>
</evidence>
<feature type="domain" description="LytR/CpsA/Psr regulator C-terminal" evidence="3">
    <location>
        <begin position="124"/>
        <end position="211"/>
    </location>
</feature>
<organism evidence="4 5">
    <name type="scientific">Candidatus Woesebacteria bacterium RIFCSPHIGHO2_12_FULL_41_24</name>
    <dbReference type="NCBI Taxonomy" id="1802510"/>
    <lineage>
        <taxon>Bacteria</taxon>
        <taxon>Candidatus Woeseibacteriota</taxon>
    </lineage>
</organism>
<sequence length="212" mass="22286">MSKDKEKKEHKKRVKAVIEETLAEQSTVETAGQVAQKDVEPNLKEADDRPHPNVVKLFAIAFASMVFVAVISGAVYTYLNGVSSLRTEGVTPTSTPHPEDKEPLTGTPGPAPTLKEQVDLSVYKLVVLNGSGKIGVASQAKSDLAKAGFVSISTNNAGAFDFAETLVSAKESVPESVKSLVKGTLSKSYAVADGEALPPASGFDIEITLGSK</sequence>
<reference evidence="4 5" key="1">
    <citation type="journal article" date="2016" name="Nat. Commun.">
        <title>Thousands of microbial genomes shed light on interconnected biogeochemical processes in an aquifer system.</title>
        <authorList>
            <person name="Anantharaman K."/>
            <person name="Brown C.T."/>
            <person name="Hug L.A."/>
            <person name="Sharon I."/>
            <person name="Castelle C.J."/>
            <person name="Probst A.J."/>
            <person name="Thomas B.C."/>
            <person name="Singh A."/>
            <person name="Wilkins M.J."/>
            <person name="Karaoz U."/>
            <person name="Brodie E.L."/>
            <person name="Williams K.H."/>
            <person name="Hubbard S.S."/>
            <person name="Banfield J.F."/>
        </authorList>
    </citation>
    <scope>NUCLEOTIDE SEQUENCE [LARGE SCALE GENOMIC DNA]</scope>
</reference>
<evidence type="ECO:0000256" key="1">
    <source>
        <dbReference type="SAM" id="MobiDB-lite"/>
    </source>
</evidence>
<feature type="region of interest" description="Disordered" evidence="1">
    <location>
        <begin position="20"/>
        <end position="48"/>
    </location>
</feature>
<feature type="region of interest" description="Disordered" evidence="1">
    <location>
        <begin position="88"/>
        <end position="112"/>
    </location>
</feature>
<feature type="compositionally biased region" description="Basic and acidic residues" evidence="1">
    <location>
        <begin position="37"/>
        <end position="48"/>
    </location>
</feature>
<dbReference type="Gene3D" id="3.30.70.2390">
    <property type="match status" value="1"/>
</dbReference>
<dbReference type="Proteomes" id="UP000178603">
    <property type="component" value="Unassembled WGS sequence"/>
</dbReference>
<evidence type="ECO:0000313" key="5">
    <source>
        <dbReference type="Proteomes" id="UP000178603"/>
    </source>
</evidence>
<feature type="transmembrane region" description="Helical" evidence="2">
    <location>
        <begin position="57"/>
        <end position="79"/>
    </location>
</feature>
<keyword evidence="2" id="KW-1133">Transmembrane helix</keyword>
<dbReference type="EMBL" id="MGGW01000003">
    <property type="protein sequence ID" value="OGM55414.1"/>
    <property type="molecule type" value="Genomic_DNA"/>
</dbReference>
<keyword evidence="2" id="KW-0812">Transmembrane</keyword>
<evidence type="ECO:0000256" key="2">
    <source>
        <dbReference type="SAM" id="Phobius"/>
    </source>
</evidence>
<accession>A0A1F8AUI4</accession>
<comment type="caution">
    <text evidence="4">The sequence shown here is derived from an EMBL/GenBank/DDBJ whole genome shotgun (WGS) entry which is preliminary data.</text>
</comment>
<dbReference type="AlphaFoldDB" id="A0A1F8AUI4"/>
<dbReference type="InterPro" id="IPR027381">
    <property type="entry name" value="LytR/CpsA/Psr_C"/>
</dbReference>
<proteinExistence type="predicted"/>